<name>A0A840EZM7_9ACTN</name>
<evidence type="ECO:0000313" key="9">
    <source>
        <dbReference type="Proteomes" id="UP000551501"/>
    </source>
</evidence>
<proteinExistence type="predicted"/>
<organism evidence="8 9">
    <name type="scientific">Gordonia humi</name>
    <dbReference type="NCBI Taxonomy" id="686429"/>
    <lineage>
        <taxon>Bacteria</taxon>
        <taxon>Bacillati</taxon>
        <taxon>Actinomycetota</taxon>
        <taxon>Actinomycetes</taxon>
        <taxon>Mycobacteriales</taxon>
        <taxon>Gordoniaceae</taxon>
        <taxon>Gordonia</taxon>
    </lineage>
</organism>
<keyword evidence="4" id="KW-0564">Palmitate</keyword>
<evidence type="ECO:0000256" key="4">
    <source>
        <dbReference type="ARBA" id="ARBA00023139"/>
    </source>
</evidence>
<accession>A0A840EZM7</accession>
<protein>
    <recommendedName>
        <fullName evidence="10">LppP/LprE lipoprotein</fullName>
    </recommendedName>
</protein>
<dbReference type="Proteomes" id="UP000551501">
    <property type="component" value="Unassembled WGS sequence"/>
</dbReference>
<keyword evidence="5" id="KW-0449">Lipoprotein</keyword>
<gene>
    <name evidence="8" type="ORF">BKA16_002310</name>
</gene>
<evidence type="ECO:0000256" key="1">
    <source>
        <dbReference type="ARBA" id="ARBA00022475"/>
    </source>
</evidence>
<evidence type="ECO:0000256" key="5">
    <source>
        <dbReference type="ARBA" id="ARBA00023288"/>
    </source>
</evidence>
<evidence type="ECO:0000256" key="6">
    <source>
        <dbReference type="SAM" id="MobiDB-lite"/>
    </source>
</evidence>
<dbReference type="InterPro" id="IPR025971">
    <property type="entry name" value="LppP/LprE"/>
</dbReference>
<keyword evidence="3" id="KW-0472">Membrane</keyword>
<dbReference type="Pfam" id="PF14041">
    <property type="entry name" value="Lipoprotein_21"/>
    <property type="match status" value="1"/>
</dbReference>
<dbReference type="AlphaFoldDB" id="A0A840EZM7"/>
<feature type="region of interest" description="Disordered" evidence="6">
    <location>
        <begin position="27"/>
        <end position="77"/>
    </location>
</feature>
<comment type="caution">
    <text evidence="8">The sequence shown here is derived from an EMBL/GenBank/DDBJ whole genome shotgun (WGS) entry which is preliminary data.</text>
</comment>
<feature type="compositionally biased region" description="Low complexity" evidence="6">
    <location>
        <begin position="27"/>
        <end position="54"/>
    </location>
</feature>
<evidence type="ECO:0000256" key="3">
    <source>
        <dbReference type="ARBA" id="ARBA00023136"/>
    </source>
</evidence>
<dbReference type="PROSITE" id="PS51257">
    <property type="entry name" value="PROKAR_LIPOPROTEIN"/>
    <property type="match status" value="1"/>
</dbReference>
<evidence type="ECO:0000256" key="7">
    <source>
        <dbReference type="SAM" id="SignalP"/>
    </source>
</evidence>
<evidence type="ECO:0000256" key="2">
    <source>
        <dbReference type="ARBA" id="ARBA00022729"/>
    </source>
</evidence>
<dbReference type="EMBL" id="JACIFP010000001">
    <property type="protein sequence ID" value="MBB4135758.1"/>
    <property type="molecule type" value="Genomic_DNA"/>
</dbReference>
<feature type="signal peptide" evidence="7">
    <location>
        <begin position="1"/>
        <end position="24"/>
    </location>
</feature>
<evidence type="ECO:0000313" key="8">
    <source>
        <dbReference type="EMBL" id="MBB4135758.1"/>
    </source>
</evidence>
<reference evidence="8 9" key="1">
    <citation type="submission" date="2020-08" db="EMBL/GenBank/DDBJ databases">
        <title>Sequencing the genomes of 1000 actinobacteria strains.</title>
        <authorList>
            <person name="Klenk H.-P."/>
        </authorList>
    </citation>
    <scope>NUCLEOTIDE SEQUENCE [LARGE SCALE GENOMIC DNA]</scope>
    <source>
        <strain evidence="8 9">DSM 45298</strain>
    </source>
</reference>
<keyword evidence="2 7" id="KW-0732">Signal</keyword>
<evidence type="ECO:0008006" key="10">
    <source>
        <dbReference type="Google" id="ProtNLM"/>
    </source>
</evidence>
<feature type="chain" id="PRO_5039039479" description="LppP/LprE lipoprotein" evidence="7">
    <location>
        <begin position="25"/>
        <end position="215"/>
    </location>
</feature>
<keyword evidence="9" id="KW-1185">Reference proteome</keyword>
<sequence length="215" mass="22030">MNKSIAAAVSAAAVVVGVAGCHTADDASAQTTPATTTQTLTQTQTQTSTVVSDAPDTTSPAADPVTPATAGDGRCLDPNSPVVTEALAGIGTFYGRGIVADKHTDAPVGSCPDLMWVDAVLDQGTGSSPTRVLFFDANGFVRYDTEHETAFSQVTAWSNSSVSVTYRWLGPGDATANPTGGPVVVNYRLAGDEVVADRDVPAQAWGEDVQGTPSR</sequence>
<dbReference type="RefSeq" id="WP_183370779.1">
    <property type="nucleotide sequence ID" value="NZ_BAABHL010000124.1"/>
</dbReference>
<keyword evidence="1" id="KW-1003">Cell membrane</keyword>